<dbReference type="SUPFAM" id="SSF56784">
    <property type="entry name" value="HAD-like"/>
    <property type="match status" value="1"/>
</dbReference>
<dbReference type="NCBIfam" id="TIGR01509">
    <property type="entry name" value="HAD-SF-IA-v3"/>
    <property type="match status" value="1"/>
</dbReference>
<keyword evidence="2" id="KW-1185">Reference proteome</keyword>
<evidence type="ECO:0000313" key="2">
    <source>
        <dbReference type="Proteomes" id="UP000256388"/>
    </source>
</evidence>
<dbReference type="AlphaFoldDB" id="A0A347ZPT1"/>
<dbReference type="RefSeq" id="WP_116226269.1">
    <property type="nucleotide sequence ID" value="NZ_AP018437.1"/>
</dbReference>
<reference evidence="1 2" key="1">
    <citation type="submission" date="2018-08" db="EMBL/GenBank/DDBJ databases">
        <title>Genomic Encyclopedia of Type Strains, Phase IV (KMG-IV): sequencing the most valuable type-strain genomes for metagenomic binning, comparative biology and taxonomic classification.</title>
        <authorList>
            <person name="Goeker M."/>
        </authorList>
    </citation>
    <scope>NUCLEOTIDE SEQUENCE [LARGE SCALE GENOMIC DNA]</scope>
    <source>
        <strain evidence="1 2">DSM 23923</strain>
    </source>
</reference>
<gene>
    <name evidence="1" type="ORF">DFR64_3021</name>
</gene>
<comment type="caution">
    <text evidence="1">The sequence shown here is derived from an EMBL/GenBank/DDBJ whole genome shotgun (WGS) entry which is preliminary data.</text>
</comment>
<dbReference type="PRINTS" id="PR00413">
    <property type="entry name" value="HADHALOGNASE"/>
</dbReference>
<dbReference type="InterPro" id="IPR023214">
    <property type="entry name" value="HAD_sf"/>
</dbReference>
<dbReference type="Pfam" id="PF00702">
    <property type="entry name" value="Hydrolase"/>
    <property type="match status" value="1"/>
</dbReference>
<dbReference type="Proteomes" id="UP000256388">
    <property type="component" value="Unassembled WGS sequence"/>
</dbReference>
<dbReference type="Gene3D" id="3.40.50.1000">
    <property type="entry name" value="HAD superfamily/HAD-like"/>
    <property type="match status" value="1"/>
</dbReference>
<dbReference type="InterPro" id="IPR036412">
    <property type="entry name" value="HAD-like_sf"/>
</dbReference>
<dbReference type="SFLD" id="SFLDG01129">
    <property type="entry name" value="C1.5:_HAD__Beta-PGM__Phosphata"/>
    <property type="match status" value="1"/>
</dbReference>
<dbReference type="GO" id="GO:0016787">
    <property type="term" value="F:hydrolase activity"/>
    <property type="evidence" value="ECO:0007669"/>
    <property type="project" value="UniProtKB-KW"/>
</dbReference>
<sequence length="207" mass="23720">MSIRAIIWDLEGVLLQSPDEDAPTTIAHKLNVPIDKSREAFYSDFNDRVDKGEFTHDDFLNHVVDSLGLPREKKTDLLDCFYQDFFIDAGMLSDVRAYHQRYRTALLSNYSDLLRKMLASYWRMDGAFDQIVISWEVRMIKPDPDIFYYTLEKLGCAPAEAIFIDDKAVNVEGARALGMHAILFTGREDMNRRIEAIVAQSKESSPA</sequence>
<dbReference type="OrthoDB" id="9795007at2"/>
<evidence type="ECO:0000313" key="1">
    <source>
        <dbReference type="EMBL" id="REG04673.1"/>
    </source>
</evidence>
<dbReference type="PANTHER" id="PTHR43611">
    <property type="entry name" value="ALPHA-D-GLUCOSE 1-PHOSPHATE PHOSPHATASE"/>
    <property type="match status" value="1"/>
</dbReference>
<accession>A0A347ZPT1</accession>
<dbReference type="InterPro" id="IPR006439">
    <property type="entry name" value="HAD-SF_hydro_IA"/>
</dbReference>
<name>A0A347ZPT1_9CHLR</name>
<organism evidence="1 2">
    <name type="scientific">Pelolinea submarina</name>
    <dbReference type="NCBI Taxonomy" id="913107"/>
    <lineage>
        <taxon>Bacteria</taxon>
        <taxon>Bacillati</taxon>
        <taxon>Chloroflexota</taxon>
        <taxon>Anaerolineae</taxon>
        <taxon>Anaerolineales</taxon>
        <taxon>Anaerolineaceae</taxon>
        <taxon>Pelolinea</taxon>
    </lineage>
</organism>
<dbReference type="CDD" id="cd02603">
    <property type="entry name" value="HAD_sEH-N_like"/>
    <property type="match status" value="1"/>
</dbReference>
<dbReference type="SFLD" id="SFLDS00003">
    <property type="entry name" value="Haloacid_Dehalogenase"/>
    <property type="match status" value="1"/>
</dbReference>
<keyword evidence="1" id="KW-0378">Hydrolase</keyword>
<dbReference type="PANTHER" id="PTHR43611:SF3">
    <property type="entry name" value="FLAVIN MONONUCLEOTIDE HYDROLASE 1, CHLOROPLATIC"/>
    <property type="match status" value="1"/>
</dbReference>
<dbReference type="EMBL" id="QUMS01000006">
    <property type="protein sequence ID" value="REG04673.1"/>
    <property type="molecule type" value="Genomic_DNA"/>
</dbReference>
<protein>
    <submittedName>
        <fullName evidence="1">Putative hydrolase of the HAD superfamily</fullName>
    </submittedName>
</protein>
<proteinExistence type="predicted"/>